<dbReference type="RefSeq" id="WP_130786125.1">
    <property type="nucleotide sequence ID" value="NZ_SILB01000001.1"/>
</dbReference>
<evidence type="ECO:0000256" key="2">
    <source>
        <dbReference type="ARBA" id="ARBA00023125"/>
    </source>
</evidence>
<evidence type="ECO:0000256" key="1">
    <source>
        <dbReference type="ARBA" id="ARBA00023015"/>
    </source>
</evidence>
<evidence type="ECO:0000313" key="6">
    <source>
        <dbReference type="Proteomes" id="UP000661163"/>
    </source>
</evidence>
<dbReference type="Gene3D" id="1.10.10.60">
    <property type="entry name" value="Homeodomain-like"/>
    <property type="match status" value="2"/>
</dbReference>
<evidence type="ECO:0000313" key="5">
    <source>
        <dbReference type="EMBL" id="NEI48987.1"/>
    </source>
</evidence>
<dbReference type="InterPro" id="IPR050204">
    <property type="entry name" value="AraC_XylS_family_regulators"/>
</dbReference>
<accession>A0AAE5C2J9</accession>
<dbReference type="PANTHER" id="PTHR46796">
    <property type="entry name" value="HTH-TYPE TRANSCRIPTIONAL ACTIVATOR RHAS-RELATED"/>
    <property type="match status" value="1"/>
</dbReference>
<dbReference type="InterPro" id="IPR020449">
    <property type="entry name" value="Tscrpt_reg_AraC-type_HTH"/>
</dbReference>
<protein>
    <submittedName>
        <fullName evidence="5">Helix-turn-helix domain-containing protein</fullName>
    </submittedName>
</protein>
<keyword evidence="1" id="KW-0805">Transcription regulation</keyword>
<organism evidence="5 6">
    <name type="scientific">Rhizobium ruizarguesonis</name>
    <dbReference type="NCBI Taxonomy" id="2081791"/>
    <lineage>
        <taxon>Bacteria</taxon>
        <taxon>Pseudomonadati</taxon>
        <taxon>Pseudomonadota</taxon>
        <taxon>Alphaproteobacteria</taxon>
        <taxon>Hyphomicrobiales</taxon>
        <taxon>Rhizobiaceae</taxon>
        <taxon>Rhizobium/Agrobacterium group</taxon>
        <taxon>Rhizobium</taxon>
    </lineage>
</organism>
<dbReference type="PROSITE" id="PS00041">
    <property type="entry name" value="HTH_ARAC_FAMILY_1"/>
    <property type="match status" value="1"/>
</dbReference>
<gene>
    <name evidence="5" type="ORF">GR217_14900</name>
</gene>
<keyword evidence="2" id="KW-0238">DNA-binding</keyword>
<dbReference type="AlphaFoldDB" id="A0AAE5C2J9"/>
<proteinExistence type="predicted"/>
<dbReference type="PROSITE" id="PS01124">
    <property type="entry name" value="HTH_ARAC_FAMILY_2"/>
    <property type="match status" value="1"/>
</dbReference>
<dbReference type="Proteomes" id="UP000661163">
    <property type="component" value="Unassembled WGS sequence"/>
</dbReference>
<comment type="caution">
    <text evidence="5">The sequence shown here is derived from an EMBL/GenBank/DDBJ whole genome shotgun (WGS) entry which is preliminary data.</text>
</comment>
<keyword evidence="3" id="KW-0804">Transcription</keyword>
<dbReference type="PRINTS" id="PR00032">
    <property type="entry name" value="HTHARAC"/>
</dbReference>
<evidence type="ECO:0000256" key="3">
    <source>
        <dbReference type="ARBA" id="ARBA00023163"/>
    </source>
</evidence>
<dbReference type="InterPro" id="IPR018062">
    <property type="entry name" value="HTH_AraC-typ_CS"/>
</dbReference>
<dbReference type="SUPFAM" id="SSF46689">
    <property type="entry name" value="Homeodomain-like"/>
    <property type="match status" value="2"/>
</dbReference>
<dbReference type="Pfam" id="PF12833">
    <property type="entry name" value="HTH_18"/>
    <property type="match status" value="1"/>
</dbReference>
<dbReference type="InterPro" id="IPR018060">
    <property type="entry name" value="HTH_AraC"/>
</dbReference>
<dbReference type="InterPro" id="IPR009057">
    <property type="entry name" value="Homeodomain-like_sf"/>
</dbReference>
<dbReference type="SMART" id="SM00342">
    <property type="entry name" value="HTH_ARAC"/>
    <property type="match status" value="1"/>
</dbReference>
<dbReference type="GO" id="GO:0003700">
    <property type="term" value="F:DNA-binding transcription factor activity"/>
    <property type="evidence" value="ECO:0007669"/>
    <property type="project" value="InterPro"/>
</dbReference>
<reference evidence="5 6" key="1">
    <citation type="submission" date="2019-12" db="EMBL/GenBank/DDBJ databases">
        <title>Rhizobium genotypes associated with high levels of biological nitrogen fixation by grain legumes in a temperate-maritime cropping system.</title>
        <authorList>
            <person name="Maluk M."/>
            <person name="Francesc Ferrando Molina F."/>
            <person name="Lopez Del Egido L."/>
            <person name="Lafos M."/>
            <person name="Langarica-Fuentes A."/>
            <person name="Gebre Yohannes G."/>
            <person name="Young M.W."/>
            <person name="Martin P."/>
            <person name="Gantlett R."/>
            <person name="Kenicer G."/>
            <person name="Hawes C."/>
            <person name="Begg G.S."/>
            <person name="Quilliam R.S."/>
            <person name="Squire G.R."/>
            <person name="Poole P.S."/>
            <person name="Young P.W."/>
            <person name="Iannetta P.M."/>
            <person name="James E.K."/>
        </authorList>
    </citation>
    <scope>NUCLEOTIDE SEQUENCE [LARGE SCALE GENOMIC DNA]</scope>
    <source>
        <strain evidence="5 6">JHI985</strain>
    </source>
</reference>
<feature type="domain" description="HTH araC/xylS-type" evidence="4">
    <location>
        <begin position="3"/>
        <end position="101"/>
    </location>
</feature>
<dbReference type="GO" id="GO:0043565">
    <property type="term" value="F:sequence-specific DNA binding"/>
    <property type="evidence" value="ECO:0007669"/>
    <property type="project" value="InterPro"/>
</dbReference>
<sequence length="107" mass="11591">MSSRAKELLSSGIGGSLSISELARECGLSQWHFCRAFRYSAGLSPHAWLQKNRIEKAKSLLCLKGSTLTEIALACGFADQSHFTRVFTQLAGISPGAWRRAACSSIT</sequence>
<evidence type="ECO:0000259" key="4">
    <source>
        <dbReference type="PROSITE" id="PS01124"/>
    </source>
</evidence>
<dbReference type="PANTHER" id="PTHR46796:SF14">
    <property type="entry name" value="TRANSCRIPTIONAL REGULATORY PROTEIN"/>
    <property type="match status" value="1"/>
</dbReference>
<name>A0AAE5C2J9_9HYPH</name>
<dbReference type="EMBL" id="WUFC01000011">
    <property type="protein sequence ID" value="NEI48987.1"/>
    <property type="molecule type" value="Genomic_DNA"/>
</dbReference>